<dbReference type="Proteomes" id="UP000593758">
    <property type="component" value="Chromosome"/>
</dbReference>
<dbReference type="PANTHER" id="PTHR42928:SF5">
    <property type="entry name" value="BLR1237 PROTEIN"/>
    <property type="match status" value="1"/>
</dbReference>
<proteinExistence type="inferred from homology"/>
<evidence type="ECO:0000256" key="2">
    <source>
        <dbReference type="SAM" id="SignalP"/>
    </source>
</evidence>
<dbReference type="AlphaFoldDB" id="A0A7M1SVJ3"/>
<protein>
    <submittedName>
        <fullName evidence="3">Tripartite tricarboxylate transporter substrate binding protein</fullName>
    </submittedName>
</protein>
<keyword evidence="4" id="KW-1185">Reference proteome</keyword>
<dbReference type="Pfam" id="PF03401">
    <property type="entry name" value="TctC"/>
    <property type="match status" value="1"/>
</dbReference>
<feature type="signal peptide" evidence="2">
    <location>
        <begin position="1"/>
        <end position="19"/>
    </location>
</feature>
<dbReference type="SUPFAM" id="SSF53850">
    <property type="entry name" value="Periplasmic binding protein-like II"/>
    <property type="match status" value="1"/>
</dbReference>
<comment type="similarity">
    <text evidence="1">Belongs to the UPF0065 (bug) family.</text>
</comment>
<evidence type="ECO:0000313" key="3">
    <source>
        <dbReference type="EMBL" id="QOR71097.1"/>
    </source>
</evidence>
<name>A0A7M1SVJ3_9MICO</name>
<accession>A0A7M1SVJ3</accession>
<dbReference type="CDD" id="cd07012">
    <property type="entry name" value="PBP2_Bug_TTT"/>
    <property type="match status" value="1"/>
</dbReference>
<dbReference type="KEGG" id="halt:IM660_01930"/>
<gene>
    <name evidence="3" type="ORF">IM660_01930</name>
</gene>
<keyword evidence="2" id="KW-0732">Signal</keyword>
<dbReference type="RefSeq" id="WP_193497765.1">
    <property type="nucleotide sequence ID" value="NZ_CP063169.1"/>
</dbReference>
<evidence type="ECO:0000313" key="4">
    <source>
        <dbReference type="Proteomes" id="UP000593758"/>
    </source>
</evidence>
<dbReference type="InterPro" id="IPR042100">
    <property type="entry name" value="Bug_dom1"/>
</dbReference>
<dbReference type="PIRSF" id="PIRSF017082">
    <property type="entry name" value="YflP"/>
    <property type="match status" value="1"/>
</dbReference>
<organism evidence="3 4">
    <name type="scientific">Ruania alkalisoli</name>
    <dbReference type="NCBI Taxonomy" id="2779775"/>
    <lineage>
        <taxon>Bacteria</taxon>
        <taxon>Bacillati</taxon>
        <taxon>Actinomycetota</taxon>
        <taxon>Actinomycetes</taxon>
        <taxon>Micrococcales</taxon>
        <taxon>Ruaniaceae</taxon>
        <taxon>Ruania</taxon>
    </lineage>
</organism>
<sequence>MQRRTFAAASLLLAGTLLTACTDASGSGNGSEDYPSDQITMIVPFPAGSAPDSTARTLASVMETELGQRIVIENKEGGSGTIGLSELAAAEPDGYTISWFASPGVTMQWQRIDTPFEGPEAITPVAQAISVGTVMFAASDSGLTTIEDIVAAAEAAPGEISVALPGEGSGMDLAVRELEAAAEIEFDRIYVGAGEQIQPVVNGTYDLGAAQAPPVVQYVERGDLSWIGVFGDAVPAGIDAPLVADSEYEIDPTAVAGYEGIVAPAGTPEEIVDALAAAVETAVASEEFSEYISSTHGIAQFTGPDDLAQKIDDGTATATELIERYGL</sequence>
<dbReference type="InterPro" id="IPR005064">
    <property type="entry name" value="BUG"/>
</dbReference>
<dbReference type="PANTHER" id="PTHR42928">
    <property type="entry name" value="TRICARBOXYLATE-BINDING PROTEIN"/>
    <property type="match status" value="1"/>
</dbReference>
<dbReference type="Gene3D" id="3.40.190.150">
    <property type="entry name" value="Bordetella uptake gene, domain 1"/>
    <property type="match status" value="1"/>
</dbReference>
<feature type="chain" id="PRO_5038800911" evidence="2">
    <location>
        <begin position="20"/>
        <end position="327"/>
    </location>
</feature>
<evidence type="ECO:0000256" key="1">
    <source>
        <dbReference type="ARBA" id="ARBA00006987"/>
    </source>
</evidence>
<dbReference type="PROSITE" id="PS51257">
    <property type="entry name" value="PROKAR_LIPOPROTEIN"/>
    <property type="match status" value="1"/>
</dbReference>
<dbReference type="Gene3D" id="3.40.190.10">
    <property type="entry name" value="Periplasmic binding protein-like II"/>
    <property type="match status" value="1"/>
</dbReference>
<reference evidence="3 4" key="1">
    <citation type="submission" date="2020-10" db="EMBL/GenBank/DDBJ databases">
        <title>Haloactinobacterium sp. RN3S43, a bacterium isolated from saline soil.</title>
        <authorList>
            <person name="Sun J.-Q."/>
        </authorList>
    </citation>
    <scope>NUCLEOTIDE SEQUENCE [LARGE SCALE GENOMIC DNA]</scope>
    <source>
        <strain evidence="3 4">RN3S43</strain>
    </source>
</reference>
<dbReference type="EMBL" id="CP063169">
    <property type="protein sequence ID" value="QOR71097.1"/>
    <property type="molecule type" value="Genomic_DNA"/>
</dbReference>